<comment type="subcellular location">
    <subcellularLocation>
        <location evidence="1">Nucleus</location>
    </subcellularLocation>
</comment>
<feature type="region of interest" description="Disordered" evidence="6">
    <location>
        <begin position="294"/>
        <end position="335"/>
    </location>
</feature>
<proteinExistence type="inferred from homology"/>
<dbReference type="PANTHER" id="PTHR12135:SF0">
    <property type="entry name" value="DNA REPAIR PROTEIN COMPLEMENTING XP-C CELLS"/>
    <property type="match status" value="1"/>
</dbReference>
<keyword evidence="5" id="KW-0539">Nucleus</keyword>
<feature type="compositionally biased region" description="Basic residues" evidence="6">
    <location>
        <begin position="385"/>
        <end position="395"/>
    </location>
</feature>
<comment type="similarity">
    <text evidence="2">Belongs to the XPC family.</text>
</comment>
<dbReference type="GO" id="GO:0005737">
    <property type="term" value="C:cytoplasm"/>
    <property type="evidence" value="ECO:0007669"/>
    <property type="project" value="TreeGrafter"/>
</dbReference>
<gene>
    <name evidence="10" type="ORF">TR151207</name>
</gene>
<evidence type="ECO:0000256" key="5">
    <source>
        <dbReference type="ARBA" id="ARBA00023242"/>
    </source>
</evidence>
<feature type="domain" description="Rad4 beta-hairpin" evidence="9">
    <location>
        <begin position="166"/>
        <end position="241"/>
    </location>
</feature>
<evidence type="ECO:0000256" key="1">
    <source>
        <dbReference type="ARBA" id="ARBA00004123"/>
    </source>
</evidence>
<dbReference type="AlphaFoldDB" id="A0A0X3P9Q7"/>
<dbReference type="Pfam" id="PF10405">
    <property type="entry name" value="BHD_3"/>
    <property type="match status" value="1"/>
</dbReference>
<dbReference type="SMART" id="SM01032">
    <property type="entry name" value="BHD_3"/>
    <property type="match status" value="1"/>
</dbReference>
<dbReference type="InterPro" id="IPR018328">
    <property type="entry name" value="Rad4_beta-hairpin_dom3"/>
</dbReference>
<keyword evidence="4" id="KW-0234">DNA repair</keyword>
<dbReference type="GO" id="GO:0006289">
    <property type="term" value="P:nucleotide-excision repair"/>
    <property type="evidence" value="ECO:0007669"/>
    <property type="project" value="InterPro"/>
</dbReference>
<feature type="region of interest" description="Disordered" evidence="6">
    <location>
        <begin position="358"/>
        <end position="414"/>
    </location>
</feature>
<dbReference type="InterPro" id="IPR018327">
    <property type="entry name" value="BHD_2"/>
</dbReference>
<reference evidence="10" key="1">
    <citation type="submission" date="2016-01" db="EMBL/GenBank/DDBJ databases">
        <title>Reference transcriptome for the parasite Schistocephalus solidus: insights into the molecular evolution of parasitism.</title>
        <authorList>
            <person name="Hebert F.O."/>
            <person name="Grambauer S."/>
            <person name="Barber I."/>
            <person name="Landry C.R."/>
            <person name="Aubin-Horth N."/>
        </authorList>
    </citation>
    <scope>NUCLEOTIDE SEQUENCE</scope>
</reference>
<dbReference type="GO" id="GO:0000111">
    <property type="term" value="C:nucleotide-excision repair factor 2 complex"/>
    <property type="evidence" value="ECO:0007669"/>
    <property type="project" value="TreeGrafter"/>
</dbReference>
<feature type="compositionally biased region" description="Polar residues" evidence="6">
    <location>
        <begin position="326"/>
        <end position="335"/>
    </location>
</feature>
<keyword evidence="3" id="KW-0227">DNA damage</keyword>
<dbReference type="SMART" id="SM01031">
    <property type="entry name" value="BHD_2"/>
    <property type="match status" value="1"/>
</dbReference>
<dbReference type="Pfam" id="PF10403">
    <property type="entry name" value="BHD_1"/>
    <property type="match status" value="1"/>
</dbReference>
<dbReference type="GO" id="GO:0071942">
    <property type="term" value="C:XPC complex"/>
    <property type="evidence" value="ECO:0007669"/>
    <property type="project" value="TreeGrafter"/>
</dbReference>
<organism evidence="10">
    <name type="scientific">Schistocephalus solidus</name>
    <name type="common">Tapeworm</name>
    <dbReference type="NCBI Taxonomy" id="70667"/>
    <lineage>
        <taxon>Eukaryota</taxon>
        <taxon>Metazoa</taxon>
        <taxon>Spiralia</taxon>
        <taxon>Lophotrochozoa</taxon>
        <taxon>Platyhelminthes</taxon>
        <taxon>Cestoda</taxon>
        <taxon>Eucestoda</taxon>
        <taxon>Diphyllobothriidea</taxon>
        <taxon>Diphyllobothriidae</taxon>
        <taxon>Schistocephalus</taxon>
    </lineage>
</organism>
<protein>
    <recommendedName>
        <fullName evidence="11">Rad4 beta-hairpin domain-containing protein</fullName>
    </recommendedName>
</protein>
<dbReference type="Pfam" id="PF10404">
    <property type="entry name" value="BHD_2"/>
    <property type="match status" value="1"/>
</dbReference>
<feature type="compositionally biased region" description="Polar residues" evidence="6">
    <location>
        <begin position="401"/>
        <end position="414"/>
    </location>
</feature>
<name>A0A0X3P9Q7_SCHSO</name>
<evidence type="ECO:0000259" key="7">
    <source>
        <dbReference type="SMART" id="SM01030"/>
    </source>
</evidence>
<dbReference type="PANTHER" id="PTHR12135">
    <property type="entry name" value="DNA REPAIR PROTEIN XP-C / RAD4"/>
    <property type="match status" value="1"/>
</dbReference>
<dbReference type="SMART" id="SM01030">
    <property type="entry name" value="BHD_1"/>
    <property type="match status" value="1"/>
</dbReference>
<evidence type="ECO:0008006" key="11">
    <source>
        <dbReference type="Google" id="ProtNLM"/>
    </source>
</evidence>
<evidence type="ECO:0000256" key="6">
    <source>
        <dbReference type="SAM" id="MobiDB-lite"/>
    </source>
</evidence>
<evidence type="ECO:0000259" key="9">
    <source>
        <dbReference type="SMART" id="SM01032"/>
    </source>
</evidence>
<dbReference type="Gene3D" id="3.30.70.2460">
    <property type="entry name" value="Rad4, beta-hairpin domain BHD3"/>
    <property type="match status" value="1"/>
</dbReference>
<evidence type="ECO:0000256" key="3">
    <source>
        <dbReference type="ARBA" id="ARBA00022763"/>
    </source>
</evidence>
<dbReference type="EMBL" id="GEEE01014570">
    <property type="protein sequence ID" value="JAP48655.1"/>
    <property type="molecule type" value="Transcribed_RNA"/>
</dbReference>
<evidence type="ECO:0000259" key="8">
    <source>
        <dbReference type="SMART" id="SM01031"/>
    </source>
</evidence>
<evidence type="ECO:0000313" key="10">
    <source>
        <dbReference type="EMBL" id="JAP48655.1"/>
    </source>
</evidence>
<sequence length="414" mass="46115">MKEYCDADTALTGDLRARESTMEPEIRDAVDAERIQNCLRQLPLPRRVSDLKNHPLYVLQRHLLKFEIIHPPDAPVIGFLKVGKTDSMGEPIFSRDYLHICHTREAWLKEAKVVRIGEKPAKVVKALMSMKRKLLCDAGGPPPMVELYGPWQVEDYIPPVAENGVVPRNEHGNVELFKPSMLPLGCVHICLSGIQHIAKRLEIDVVPAMVGWSFHAGGWAHPEYNGFVVCKESVPALLDAWRADNMNRAKAAAADCTERALANWRRLTRQLLLWQRVEARFQLARTAVLRPSHVPTQLSPSSRAVGGTTHRARRGRAGNQRANGPGPSTQAANQGWQRLNSGEESVFPRLLEVADLAQSRAPGRPLRRATGLRQRARGRTSASTRGRRRRTRRKASSSSSDAESNMSLASNSTT</sequence>
<dbReference type="InterPro" id="IPR018326">
    <property type="entry name" value="Rad4_beta-hairpin_dom1"/>
</dbReference>
<dbReference type="GO" id="GO:0003684">
    <property type="term" value="F:damaged DNA binding"/>
    <property type="evidence" value="ECO:0007669"/>
    <property type="project" value="InterPro"/>
</dbReference>
<feature type="domain" description="Rad4 beta-hairpin" evidence="7">
    <location>
        <begin position="40"/>
        <end position="99"/>
    </location>
</feature>
<evidence type="ECO:0000256" key="2">
    <source>
        <dbReference type="ARBA" id="ARBA00009525"/>
    </source>
</evidence>
<evidence type="ECO:0000256" key="4">
    <source>
        <dbReference type="ARBA" id="ARBA00023204"/>
    </source>
</evidence>
<dbReference type="InterPro" id="IPR004583">
    <property type="entry name" value="DNA_repair_Rad4"/>
</dbReference>
<feature type="domain" description="Rad4 beta-hairpin" evidence="8">
    <location>
        <begin position="101"/>
        <end position="159"/>
    </location>
</feature>
<dbReference type="InterPro" id="IPR042488">
    <property type="entry name" value="Rad4_BHD3_sf"/>
</dbReference>
<dbReference type="FunFam" id="3.30.70.2460:FF:000001">
    <property type="entry name" value="DNA repair protein Rad4 family"/>
    <property type="match status" value="1"/>
</dbReference>
<accession>A0A0X3P9Q7</accession>
<dbReference type="Gene3D" id="2.20.20.110">
    <property type="entry name" value="Rad4, beta-hairpin domain BHD1"/>
    <property type="match status" value="1"/>
</dbReference>
<dbReference type="GO" id="GO:0003697">
    <property type="term" value="F:single-stranded DNA binding"/>
    <property type="evidence" value="ECO:0007669"/>
    <property type="project" value="TreeGrafter"/>
</dbReference>
<dbReference type="GO" id="GO:0006298">
    <property type="term" value="P:mismatch repair"/>
    <property type="evidence" value="ECO:0007669"/>
    <property type="project" value="TreeGrafter"/>
</dbReference>